<dbReference type="PANTHER" id="PTHR35280:SF1">
    <property type="entry name" value="F17L21.9"/>
    <property type="match status" value="1"/>
</dbReference>
<organism evidence="2 3">
    <name type="scientific">Lithospermum erythrorhizon</name>
    <name type="common">Purple gromwell</name>
    <name type="synonym">Lithospermum officinale var. erythrorhizon</name>
    <dbReference type="NCBI Taxonomy" id="34254"/>
    <lineage>
        <taxon>Eukaryota</taxon>
        <taxon>Viridiplantae</taxon>
        <taxon>Streptophyta</taxon>
        <taxon>Embryophyta</taxon>
        <taxon>Tracheophyta</taxon>
        <taxon>Spermatophyta</taxon>
        <taxon>Magnoliopsida</taxon>
        <taxon>eudicotyledons</taxon>
        <taxon>Gunneridae</taxon>
        <taxon>Pentapetalae</taxon>
        <taxon>asterids</taxon>
        <taxon>lamiids</taxon>
        <taxon>Boraginales</taxon>
        <taxon>Boraginaceae</taxon>
        <taxon>Boraginoideae</taxon>
        <taxon>Lithospermeae</taxon>
        <taxon>Lithospermum</taxon>
    </lineage>
</organism>
<proteinExistence type="predicted"/>
<sequence>MKFVLCQQLDSLKEDMLKQPQPPSNNQKSATTKEISLCSNKAISNQDILKELREIKKQNSRTHWLLSVMIGLTLAWQLSEVSAILILKEGLTHPLRSIGNMISGIFKFGDSLSEQELEKDAANNKSQAPQIYSYPGLKSPEIPHAE</sequence>
<evidence type="ECO:0000256" key="1">
    <source>
        <dbReference type="SAM" id="MobiDB-lite"/>
    </source>
</evidence>
<accession>A0AAV3RH23</accession>
<evidence type="ECO:0000313" key="2">
    <source>
        <dbReference type="EMBL" id="GAA0175687.1"/>
    </source>
</evidence>
<dbReference type="AlphaFoldDB" id="A0AAV3RH23"/>
<feature type="region of interest" description="Disordered" evidence="1">
    <location>
        <begin position="117"/>
        <end position="146"/>
    </location>
</feature>
<protein>
    <submittedName>
        <fullName evidence="2">Uncharacterized protein</fullName>
    </submittedName>
</protein>
<comment type="caution">
    <text evidence="2">The sequence shown here is derived from an EMBL/GenBank/DDBJ whole genome shotgun (WGS) entry which is preliminary data.</text>
</comment>
<dbReference type="EMBL" id="BAABME010027503">
    <property type="protein sequence ID" value="GAA0175687.1"/>
    <property type="molecule type" value="Genomic_DNA"/>
</dbReference>
<evidence type="ECO:0000313" key="3">
    <source>
        <dbReference type="Proteomes" id="UP001454036"/>
    </source>
</evidence>
<dbReference type="Proteomes" id="UP001454036">
    <property type="component" value="Unassembled WGS sequence"/>
</dbReference>
<keyword evidence="3" id="KW-1185">Reference proteome</keyword>
<reference evidence="2 3" key="1">
    <citation type="submission" date="2024-01" db="EMBL/GenBank/DDBJ databases">
        <title>The complete chloroplast genome sequence of Lithospermum erythrorhizon: insights into the phylogenetic relationship among Boraginaceae species and the maternal lineages of purple gromwells.</title>
        <authorList>
            <person name="Okada T."/>
            <person name="Watanabe K."/>
        </authorList>
    </citation>
    <scope>NUCLEOTIDE SEQUENCE [LARGE SCALE GENOMIC DNA]</scope>
</reference>
<gene>
    <name evidence="2" type="ORF">LIER_41960</name>
</gene>
<dbReference type="PANTHER" id="PTHR35280">
    <property type="entry name" value="F17L21.9"/>
    <property type="match status" value="1"/>
</dbReference>
<name>A0AAV3RH23_LITER</name>